<proteinExistence type="predicted"/>
<dbReference type="InterPro" id="IPR016186">
    <property type="entry name" value="C-type_lectin-like/link_sf"/>
</dbReference>
<protein>
    <submittedName>
        <fullName evidence="2">C-type lectin domain-containing protein</fullName>
    </submittedName>
</protein>
<dbReference type="CDD" id="cd00037">
    <property type="entry name" value="CLECT"/>
    <property type="match status" value="1"/>
</dbReference>
<dbReference type="STRING" id="37001.A0A1A9WN46"/>
<sequence>MILNKHYKRVDKKRLYFGEEKLNSDNFTSQNYSFHWYKAHAICRTKDGNLASIESQSVWNAINEFLKTKVRKKRQWWTSATNLDSKKDFIWANTGTPMDYNVWSKGEPNNKKSNERCRGAFTQGLVLTTSSLSTAPHTLLAQLSFAVAVVANIAPIAVQHHYYHHQISLNNKFYCQGICQFEEI</sequence>
<dbReference type="Gene3D" id="3.10.100.10">
    <property type="entry name" value="Mannose-Binding Protein A, subunit A"/>
    <property type="match status" value="1"/>
</dbReference>
<dbReference type="InterPro" id="IPR016187">
    <property type="entry name" value="CTDL_fold"/>
</dbReference>
<keyword evidence="3" id="KW-1185">Reference proteome</keyword>
<dbReference type="AlphaFoldDB" id="A0A1A9WN46"/>
<dbReference type="SUPFAM" id="SSF56436">
    <property type="entry name" value="C-type lectin-like"/>
    <property type="match status" value="1"/>
</dbReference>
<feature type="domain" description="C-type lectin" evidence="1">
    <location>
        <begin position="27"/>
        <end position="117"/>
    </location>
</feature>
<reference evidence="2" key="2">
    <citation type="submission" date="2020-05" db="UniProtKB">
        <authorList>
            <consortium name="EnsemblMetazoa"/>
        </authorList>
    </citation>
    <scope>IDENTIFICATION</scope>
    <source>
        <strain evidence="2">IAEA</strain>
    </source>
</reference>
<organism evidence="2 3">
    <name type="scientific">Glossina brevipalpis</name>
    <dbReference type="NCBI Taxonomy" id="37001"/>
    <lineage>
        <taxon>Eukaryota</taxon>
        <taxon>Metazoa</taxon>
        <taxon>Ecdysozoa</taxon>
        <taxon>Arthropoda</taxon>
        <taxon>Hexapoda</taxon>
        <taxon>Insecta</taxon>
        <taxon>Pterygota</taxon>
        <taxon>Neoptera</taxon>
        <taxon>Endopterygota</taxon>
        <taxon>Diptera</taxon>
        <taxon>Brachycera</taxon>
        <taxon>Muscomorpha</taxon>
        <taxon>Hippoboscoidea</taxon>
        <taxon>Glossinidae</taxon>
        <taxon>Glossina</taxon>
    </lineage>
</organism>
<dbReference type="EnsemblMetazoa" id="GBRI025704-RA">
    <property type="protein sequence ID" value="GBRI025704-PA"/>
    <property type="gene ID" value="GBRI025704"/>
</dbReference>
<name>A0A1A9WN46_9MUSC</name>
<dbReference type="PROSITE" id="PS50041">
    <property type="entry name" value="C_TYPE_LECTIN_2"/>
    <property type="match status" value="1"/>
</dbReference>
<dbReference type="Proteomes" id="UP000091820">
    <property type="component" value="Unassembled WGS sequence"/>
</dbReference>
<dbReference type="Pfam" id="PF00059">
    <property type="entry name" value="Lectin_C"/>
    <property type="match status" value="1"/>
</dbReference>
<evidence type="ECO:0000259" key="1">
    <source>
        <dbReference type="PROSITE" id="PS50041"/>
    </source>
</evidence>
<dbReference type="VEuPathDB" id="VectorBase:GBRI025704"/>
<accession>A0A1A9WN46</accession>
<dbReference type="InterPro" id="IPR001304">
    <property type="entry name" value="C-type_lectin-like"/>
</dbReference>
<evidence type="ECO:0000313" key="2">
    <source>
        <dbReference type="EnsemblMetazoa" id="GBRI025704-PA"/>
    </source>
</evidence>
<dbReference type="SMART" id="SM00034">
    <property type="entry name" value="CLECT"/>
    <property type="match status" value="1"/>
</dbReference>
<reference evidence="3" key="1">
    <citation type="submission" date="2014-03" db="EMBL/GenBank/DDBJ databases">
        <authorList>
            <person name="Aksoy S."/>
            <person name="Warren W."/>
            <person name="Wilson R.K."/>
        </authorList>
    </citation>
    <scope>NUCLEOTIDE SEQUENCE [LARGE SCALE GENOMIC DNA]</scope>
    <source>
        <strain evidence="3">IAEA</strain>
    </source>
</reference>
<evidence type="ECO:0000313" key="3">
    <source>
        <dbReference type="Proteomes" id="UP000091820"/>
    </source>
</evidence>